<comment type="subcellular location">
    <subcellularLocation>
        <location evidence="1">Cell membrane</location>
        <topology evidence="1">Multi-pass membrane protein</topology>
    </subcellularLocation>
</comment>
<dbReference type="Pfam" id="PF01594">
    <property type="entry name" value="AI-2E_transport"/>
    <property type="match status" value="1"/>
</dbReference>
<dbReference type="PANTHER" id="PTHR21716:SF53">
    <property type="entry name" value="PERMEASE PERM-RELATED"/>
    <property type="match status" value="1"/>
</dbReference>
<evidence type="ECO:0000313" key="9">
    <source>
        <dbReference type="EMBL" id="GAA2030861.1"/>
    </source>
</evidence>
<name>A0ABP5FR48_9MICC</name>
<evidence type="ECO:0000256" key="6">
    <source>
        <dbReference type="ARBA" id="ARBA00022989"/>
    </source>
</evidence>
<keyword evidence="4" id="KW-1003">Cell membrane</keyword>
<feature type="transmembrane region" description="Helical" evidence="8">
    <location>
        <begin position="93"/>
        <end position="113"/>
    </location>
</feature>
<keyword evidence="6 8" id="KW-1133">Transmembrane helix</keyword>
<evidence type="ECO:0000256" key="8">
    <source>
        <dbReference type="SAM" id="Phobius"/>
    </source>
</evidence>
<feature type="transmembrane region" description="Helical" evidence="8">
    <location>
        <begin position="289"/>
        <end position="313"/>
    </location>
</feature>
<evidence type="ECO:0000313" key="10">
    <source>
        <dbReference type="Proteomes" id="UP001501461"/>
    </source>
</evidence>
<dbReference type="EMBL" id="BAAAMN010000014">
    <property type="protein sequence ID" value="GAA2030861.1"/>
    <property type="molecule type" value="Genomic_DNA"/>
</dbReference>
<evidence type="ECO:0000256" key="1">
    <source>
        <dbReference type="ARBA" id="ARBA00004651"/>
    </source>
</evidence>
<keyword evidence="7 8" id="KW-0472">Membrane</keyword>
<organism evidence="9 10">
    <name type="scientific">Yaniella flava</name>
    <dbReference type="NCBI Taxonomy" id="287930"/>
    <lineage>
        <taxon>Bacteria</taxon>
        <taxon>Bacillati</taxon>
        <taxon>Actinomycetota</taxon>
        <taxon>Actinomycetes</taxon>
        <taxon>Micrococcales</taxon>
        <taxon>Micrococcaceae</taxon>
        <taxon>Yaniella</taxon>
    </lineage>
</organism>
<evidence type="ECO:0000256" key="7">
    <source>
        <dbReference type="ARBA" id="ARBA00023136"/>
    </source>
</evidence>
<sequence length="390" mass="40746">MTAAPLPDGATPLLLRPDDRSEHNRTAAIPQGVMTAAGWSWRLLIIIGCAAVLVWLLSYIWILVVPLFIAAMMSTLLSPGHQFLHSKFRIPSILSALLVTVTLVAGVIGLAVLTGQQLASGFSSMRSSIEAGVDRLLGLLVEWGMPAGAATHEELMQSLGAAMQTHSGTIVTGAIGFGSGAANIIAGVATTLFATIFFLKDGPKIWQFLLRFVPSGYRRPVYGAGHAGWRSLGAYTRVQILVAFIDAVGIGLGAWLLDVPLALPLGVLVFLGSFIPIVGAVLTGAIAVLLALVANGWGIALAMLAVVLVVQQVESNVMQPLVMGRAVNLHPLAVFLAVAAGVAVGGFVGAIFAVPLMAFANEFVRHLTAKVAPGTADTWPIQTKPQYPSA</sequence>
<evidence type="ECO:0000256" key="4">
    <source>
        <dbReference type="ARBA" id="ARBA00022475"/>
    </source>
</evidence>
<evidence type="ECO:0000256" key="3">
    <source>
        <dbReference type="ARBA" id="ARBA00022448"/>
    </source>
</evidence>
<keyword evidence="5 8" id="KW-0812">Transmembrane</keyword>
<dbReference type="Proteomes" id="UP001501461">
    <property type="component" value="Unassembled WGS sequence"/>
</dbReference>
<feature type="transmembrane region" description="Helical" evidence="8">
    <location>
        <begin position="333"/>
        <end position="360"/>
    </location>
</feature>
<reference evidence="10" key="1">
    <citation type="journal article" date="2019" name="Int. J. Syst. Evol. Microbiol.">
        <title>The Global Catalogue of Microorganisms (GCM) 10K type strain sequencing project: providing services to taxonomists for standard genome sequencing and annotation.</title>
        <authorList>
            <consortium name="The Broad Institute Genomics Platform"/>
            <consortium name="The Broad Institute Genome Sequencing Center for Infectious Disease"/>
            <person name="Wu L."/>
            <person name="Ma J."/>
        </authorList>
    </citation>
    <scope>NUCLEOTIDE SEQUENCE [LARGE SCALE GENOMIC DNA]</scope>
    <source>
        <strain evidence="10">JCM 13595</strain>
    </source>
</reference>
<dbReference type="InterPro" id="IPR002549">
    <property type="entry name" value="AI-2E-like"/>
</dbReference>
<dbReference type="RefSeq" id="WP_343956399.1">
    <property type="nucleotide sequence ID" value="NZ_BAAAMN010000014.1"/>
</dbReference>
<feature type="transmembrane region" description="Helical" evidence="8">
    <location>
        <begin position="263"/>
        <end position="282"/>
    </location>
</feature>
<dbReference type="PANTHER" id="PTHR21716">
    <property type="entry name" value="TRANSMEMBRANE PROTEIN"/>
    <property type="match status" value="1"/>
</dbReference>
<accession>A0ABP5FR48</accession>
<feature type="transmembrane region" description="Helical" evidence="8">
    <location>
        <begin position="174"/>
        <end position="199"/>
    </location>
</feature>
<gene>
    <name evidence="9" type="ORF">GCM10009720_08890</name>
</gene>
<proteinExistence type="inferred from homology"/>
<comment type="caution">
    <text evidence="9">The sequence shown here is derived from an EMBL/GenBank/DDBJ whole genome shotgun (WGS) entry which is preliminary data.</text>
</comment>
<feature type="transmembrane region" description="Helical" evidence="8">
    <location>
        <begin position="43"/>
        <end position="72"/>
    </location>
</feature>
<feature type="transmembrane region" description="Helical" evidence="8">
    <location>
        <begin position="238"/>
        <end position="257"/>
    </location>
</feature>
<keyword evidence="3" id="KW-0813">Transport</keyword>
<keyword evidence="10" id="KW-1185">Reference proteome</keyword>
<comment type="similarity">
    <text evidence="2">Belongs to the autoinducer-2 exporter (AI-2E) (TC 2.A.86) family.</text>
</comment>
<protein>
    <submittedName>
        <fullName evidence="9">AI-2E family transporter</fullName>
    </submittedName>
</protein>
<evidence type="ECO:0000256" key="2">
    <source>
        <dbReference type="ARBA" id="ARBA00009773"/>
    </source>
</evidence>
<evidence type="ECO:0000256" key="5">
    <source>
        <dbReference type="ARBA" id="ARBA00022692"/>
    </source>
</evidence>